<dbReference type="SUPFAM" id="SSF142338">
    <property type="entry name" value="CofD-like"/>
    <property type="match status" value="1"/>
</dbReference>
<dbReference type="GO" id="GO:0043743">
    <property type="term" value="F:LPPG:FO 2-phospho-L-lactate transferase activity"/>
    <property type="evidence" value="ECO:0007669"/>
    <property type="project" value="InterPro"/>
</dbReference>
<dbReference type="Pfam" id="PF01933">
    <property type="entry name" value="CofD"/>
    <property type="match status" value="1"/>
</dbReference>
<dbReference type="OrthoDB" id="7466225at2"/>
<dbReference type="AlphaFoldDB" id="A0A4R3LWN0"/>
<dbReference type="CDD" id="cd07186">
    <property type="entry name" value="CofD_like"/>
    <property type="match status" value="1"/>
</dbReference>
<keyword evidence="2" id="KW-0460">Magnesium</keyword>
<accession>A0A4R3LWN0</accession>
<keyword evidence="4" id="KW-1185">Reference proteome</keyword>
<dbReference type="PANTHER" id="PTHR43007">
    <property type="entry name" value="2-PHOSPHO-L-LACTATE TRANSFERASE"/>
    <property type="match status" value="1"/>
</dbReference>
<sequence length="318" mass="32688">MIQAGYRGGTVIALCGGIGGAKLALGLARVVPAEKLTVIVNTGDDFRHFGLAVCPDIDTVVYTLAGRANPQTGWGRAGESWRFMEAVGELGGETWFALGDTDLATCAVRTARLADGARLTTVTADIARALGVGCAVLPASDDAVRTVVETADGDLAFQTYFVGCRCAPAIRGLRFDGAATARVSPEVAAAFAAPDLEAIVLCPSNPYLSIDPILAIPGLRALIAARRAPLVAVSPIVGGTALKGPLAKLMAELGLAVTPATVLAHYGDLVDVFVLDTADADQAGDAPRLRVAPSVMVTLDDRIALARSVLAFARGGRP</sequence>
<proteinExistence type="inferred from homology"/>
<dbReference type="RefSeq" id="WP_132031092.1">
    <property type="nucleotide sequence ID" value="NZ_SMAI01000005.1"/>
</dbReference>
<dbReference type="InterPro" id="IPR010115">
    <property type="entry name" value="FbiA/CofD"/>
</dbReference>
<comment type="caution">
    <text evidence="3">The sequence shown here is derived from an EMBL/GenBank/DDBJ whole genome shotgun (WGS) entry which is preliminary data.</text>
</comment>
<reference evidence="3 4" key="1">
    <citation type="submission" date="2019-03" db="EMBL/GenBank/DDBJ databases">
        <title>Genomic Encyclopedia of Type Strains, Phase IV (KMG-IV): sequencing the most valuable type-strain genomes for metagenomic binning, comparative biology and taxonomic classification.</title>
        <authorList>
            <person name="Goeker M."/>
        </authorList>
    </citation>
    <scope>NUCLEOTIDE SEQUENCE [LARGE SCALE GENOMIC DNA]</scope>
    <source>
        <strain evidence="3 4">DSM 9035</strain>
    </source>
</reference>
<dbReference type="GO" id="GO:0000287">
    <property type="term" value="F:magnesium ion binding"/>
    <property type="evidence" value="ECO:0007669"/>
    <property type="project" value="InterPro"/>
</dbReference>
<dbReference type="InterPro" id="IPR038136">
    <property type="entry name" value="CofD-like_dom_sf"/>
</dbReference>
<evidence type="ECO:0000256" key="2">
    <source>
        <dbReference type="ARBA" id="ARBA00022842"/>
    </source>
</evidence>
<dbReference type="InterPro" id="IPR002882">
    <property type="entry name" value="CofD"/>
</dbReference>
<protein>
    <submittedName>
        <fullName evidence="3">LPPG:FO 2-phospho-L-lactate transferase</fullName>
    </submittedName>
</protein>
<gene>
    <name evidence="3" type="ORF">EDC64_10533</name>
</gene>
<dbReference type="EMBL" id="SMAI01000005">
    <property type="protein sequence ID" value="TCT05002.1"/>
    <property type="molecule type" value="Genomic_DNA"/>
</dbReference>
<dbReference type="HAMAP" id="MF_01257">
    <property type="entry name" value="CofD"/>
    <property type="match status" value="1"/>
</dbReference>
<evidence type="ECO:0000313" key="4">
    <source>
        <dbReference type="Proteomes" id="UP000294664"/>
    </source>
</evidence>
<organism evidence="3 4">
    <name type="scientific">Aquabacter spiritensis</name>
    <dbReference type="NCBI Taxonomy" id="933073"/>
    <lineage>
        <taxon>Bacteria</taxon>
        <taxon>Pseudomonadati</taxon>
        <taxon>Pseudomonadota</taxon>
        <taxon>Alphaproteobacteria</taxon>
        <taxon>Hyphomicrobiales</taxon>
        <taxon>Xanthobacteraceae</taxon>
        <taxon>Aquabacter</taxon>
    </lineage>
</organism>
<evidence type="ECO:0000256" key="1">
    <source>
        <dbReference type="ARBA" id="ARBA00022679"/>
    </source>
</evidence>
<dbReference type="Gene3D" id="1.10.8.240">
    <property type="entry name" value="CofD-like domain"/>
    <property type="match status" value="1"/>
</dbReference>
<name>A0A4R3LWN0_9HYPH</name>
<dbReference type="PANTHER" id="PTHR43007:SF1">
    <property type="entry name" value="2-PHOSPHO-L-LACTATE TRANSFERASE"/>
    <property type="match status" value="1"/>
</dbReference>
<evidence type="ECO:0000313" key="3">
    <source>
        <dbReference type="EMBL" id="TCT05002.1"/>
    </source>
</evidence>
<keyword evidence="1 3" id="KW-0808">Transferase</keyword>
<dbReference type="Proteomes" id="UP000294664">
    <property type="component" value="Unassembled WGS sequence"/>
</dbReference>
<dbReference type="Gene3D" id="3.40.50.10680">
    <property type="entry name" value="CofD-like domains"/>
    <property type="match status" value="1"/>
</dbReference>
<dbReference type="NCBIfam" id="TIGR01819">
    <property type="entry name" value="F420_cofD"/>
    <property type="match status" value="1"/>
</dbReference>